<sequence>MNSQSTYSPVSHLNCRNWTIVLALPNAQNRIIARFRNRQDAEDSARFLRRSVPEAKFEVVFDAPAFETSQP</sequence>
<dbReference type="EMBL" id="BLAY01000033">
    <property type="protein sequence ID" value="GET37719.1"/>
    <property type="molecule type" value="Genomic_DNA"/>
</dbReference>
<proteinExistence type="predicted"/>
<dbReference type="Proteomes" id="UP001050975">
    <property type="component" value="Unassembled WGS sequence"/>
</dbReference>
<dbReference type="AlphaFoldDB" id="A0AAV3WGS3"/>
<accession>A0AAV3WGS3</accession>
<organism evidence="1 2">
    <name type="scientific">Microseira wollei NIES-4236</name>
    <dbReference type="NCBI Taxonomy" id="2530354"/>
    <lineage>
        <taxon>Bacteria</taxon>
        <taxon>Bacillati</taxon>
        <taxon>Cyanobacteriota</taxon>
        <taxon>Cyanophyceae</taxon>
        <taxon>Oscillatoriophycideae</taxon>
        <taxon>Aerosakkonematales</taxon>
        <taxon>Aerosakkonemataceae</taxon>
        <taxon>Microseira</taxon>
    </lineage>
</organism>
<keyword evidence="2" id="KW-1185">Reference proteome</keyword>
<comment type="caution">
    <text evidence="1">The sequence shown here is derived from an EMBL/GenBank/DDBJ whole genome shotgun (WGS) entry which is preliminary data.</text>
</comment>
<name>A0AAV3WGS3_9CYAN</name>
<reference evidence="1" key="1">
    <citation type="submission" date="2019-10" db="EMBL/GenBank/DDBJ databases">
        <title>Draft genome sequece of Microseira wollei NIES-4236.</title>
        <authorList>
            <person name="Yamaguchi H."/>
            <person name="Suzuki S."/>
            <person name="Kawachi M."/>
        </authorList>
    </citation>
    <scope>NUCLEOTIDE SEQUENCE</scope>
    <source>
        <strain evidence="1">NIES-4236</strain>
    </source>
</reference>
<dbReference type="RefSeq" id="WP_226579672.1">
    <property type="nucleotide sequence ID" value="NZ_BLAY01000033.1"/>
</dbReference>
<evidence type="ECO:0000313" key="1">
    <source>
        <dbReference type="EMBL" id="GET37719.1"/>
    </source>
</evidence>
<evidence type="ECO:0000313" key="2">
    <source>
        <dbReference type="Proteomes" id="UP001050975"/>
    </source>
</evidence>
<protein>
    <recommendedName>
        <fullName evidence="3">SPOR domain-containing protein</fullName>
    </recommendedName>
</protein>
<gene>
    <name evidence="1" type="ORF">MiSe_24730</name>
</gene>
<evidence type="ECO:0008006" key="3">
    <source>
        <dbReference type="Google" id="ProtNLM"/>
    </source>
</evidence>